<feature type="transmembrane region" description="Helical" evidence="11">
    <location>
        <begin position="314"/>
        <end position="337"/>
    </location>
</feature>
<keyword evidence="9" id="KW-0902">Two-component regulatory system</keyword>
<gene>
    <name evidence="14" type="ORF">WM40_04150</name>
</gene>
<dbReference type="Pfam" id="PF02518">
    <property type="entry name" value="HATPase_c"/>
    <property type="match status" value="1"/>
</dbReference>
<dbReference type="InterPro" id="IPR004358">
    <property type="entry name" value="Sig_transdc_His_kin-like_C"/>
</dbReference>
<dbReference type="GO" id="GO:0016020">
    <property type="term" value="C:membrane"/>
    <property type="evidence" value="ECO:0007669"/>
    <property type="project" value="UniProtKB-SubCell"/>
</dbReference>
<evidence type="ECO:0000256" key="5">
    <source>
        <dbReference type="ARBA" id="ARBA00022679"/>
    </source>
</evidence>
<keyword evidence="8" id="KW-0067">ATP-binding</keyword>
<dbReference type="EC" id="2.7.13.3" evidence="3"/>
<dbReference type="InterPro" id="IPR036890">
    <property type="entry name" value="HATPase_C_sf"/>
</dbReference>
<evidence type="ECO:0000256" key="6">
    <source>
        <dbReference type="ARBA" id="ARBA00022741"/>
    </source>
</evidence>
<evidence type="ECO:0000256" key="9">
    <source>
        <dbReference type="ARBA" id="ARBA00023012"/>
    </source>
</evidence>
<dbReference type="Gene3D" id="3.30.565.10">
    <property type="entry name" value="Histidine kinase-like ATPase, C-terminal domain"/>
    <property type="match status" value="1"/>
</dbReference>
<dbReference type="PIRSF" id="PIRSF037532">
    <property type="entry name" value="STHK_NtrY"/>
    <property type="match status" value="1"/>
</dbReference>
<accession>A0A0F5K3W6</accession>
<dbReference type="InterPro" id="IPR003661">
    <property type="entry name" value="HisK_dim/P_dom"/>
</dbReference>
<dbReference type="EMBL" id="LAQU01000003">
    <property type="protein sequence ID" value="KKB64625.1"/>
    <property type="molecule type" value="Genomic_DNA"/>
</dbReference>
<evidence type="ECO:0000259" key="13">
    <source>
        <dbReference type="PROSITE" id="PS50885"/>
    </source>
</evidence>
<proteinExistence type="predicted"/>
<feature type="region of interest" description="Disordered" evidence="10">
    <location>
        <begin position="475"/>
        <end position="505"/>
    </location>
</feature>
<dbReference type="RefSeq" id="WP_024903466.1">
    <property type="nucleotide sequence ID" value="NZ_CADFGU010000005.1"/>
</dbReference>
<dbReference type="InterPro" id="IPR003594">
    <property type="entry name" value="HATPase_dom"/>
</dbReference>
<keyword evidence="11" id="KW-0472">Membrane</keyword>
<dbReference type="SUPFAM" id="SSF158472">
    <property type="entry name" value="HAMP domain-like"/>
    <property type="match status" value="1"/>
</dbReference>
<dbReference type="SUPFAM" id="SSF47384">
    <property type="entry name" value="Homodimeric domain of signal transducing histidine kinase"/>
    <property type="match status" value="1"/>
</dbReference>
<dbReference type="PROSITE" id="PS50109">
    <property type="entry name" value="HIS_KIN"/>
    <property type="match status" value="1"/>
</dbReference>
<keyword evidence="11" id="KW-0812">Transmembrane</keyword>
<dbReference type="InterPro" id="IPR003660">
    <property type="entry name" value="HAMP_dom"/>
</dbReference>
<dbReference type="Gene3D" id="3.30.450.20">
    <property type="entry name" value="PAS domain"/>
    <property type="match status" value="1"/>
</dbReference>
<evidence type="ECO:0000256" key="11">
    <source>
        <dbReference type="SAM" id="Phobius"/>
    </source>
</evidence>
<dbReference type="Proteomes" id="UP000033618">
    <property type="component" value="Unassembled WGS sequence"/>
</dbReference>
<dbReference type="CDD" id="cd06225">
    <property type="entry name" value="HAMP"/>
    <property type="match status" value="1"/>
</dbReference>
<feature type="transmembrane region" description="Helical" evidence="11">
    <location>
        <begin position="45"/>
        <end position="70"/>
    </location>
</feature>
<dbReference type="InterPro" id="IPR017232">
    <property type="entry name" value="NtrY"/>
</dbReference>
<keyword evidence="4" id="KW-0597">Phosphoprotein</keyword>
<evidence type="ECO:0000313" key="14">
    <source>
        <dbReference type="EMBL" id="KKB64625.1"/>
    </source>
</evidence>
<dbReference type="SMART" id="SM00304">
    <property type="entry name" value="HAMP"/>
    <property type="match status" value="1"/>
</dbReference>
<evidence type="ECO:0000256" key="10">
    <source>
        <dbReference type="SAM" id="MobiDB-lite"/>
    </source>
</evidence>
<feature type="domain" description="HAMP" evidence="13">
    <location>
        <begin position="339"/>
        <end position="391"/>
    </location>
</feature>
<comment type="caution">
    <text evidence="14">The sequence shown here is derived from an EMBL/GenBank/DDBJ whole genome shotgun (WGS) entry which is preliminary data.</text>
</comment>
<feature type="transmembrane region" description="Helical" evidence="11">
    <location>
        <begin position="82"/>
        <end position="104"/>
    </location>
</feature>
<dbReference type="GO" id="GO:0005524">
    <property type="term" value="F:ATP binding"/>
    <property type="evidence" value="ECO:0007669"/>
    <property type="project" value="UniProtKB-KW"/>
</dbReference>
<organism evidence="14 15">
    <name type="scientific">Robbsia andropogonis</name>
    <dbReference type="NCBI Taxonomy" id="28092"/>
    <lineage>
        <taxon>Bacteria</taxon>
        <taxon>Pseudomonadati</taxon>
        <taxon>Pseudomonadota</taxon>
        <taxon>Betaproteobacteria</taxon>
        <taxon>Burkholderiales</taxon>
        <taxon>Burkholderiaceae</taxon>
        <taxon>Robbsia</taxon>
    </lineage>
</organism>
<dbReference type="PRINTS" id="PR00344">
    <property type="entry name" value="BCTRLSENSOR"/>
</dbReference>
<dbReference type="InterPro" id="IPR035965">
    <property type="entry name" value="PAS-like_dom_sf"/>
</dbReference>
<dbReference type="GO" id="GO:0000155">
    <property type="term" value="F:phosphorelay sensor kinase activity"/>
    <property type="evidence" value="ECO:0007669"/>
    <property type="project" value="InterPro"/>
</dbReference>
<sequence>MKSSVDLRTLLVRVLVTTVALTATLLLVLLALASANTEFFDRYYSWLYTANVAVAFVFLVVTVALVCLIAVRLRQGKFGTRLLAKIAIFFALVGVLPGGIIYLVSLQFASRSIESWFDVNVETALDSGLALGRGMLDNSLSDLQAKGRTMADQLAAAGESNTTLTLLRLRDQFNIQQAQVISRAVPMSTPMSTQPLSLHYVQQPALRILAEANQTIQPPRIDELPNQQMLAVVSSGKVYAATEGDIDAASEKGVLRMRVLMRIPYYQRQTQGDDRYLQLIQPVSPTLARNAEAVQRAYREYQEKSLGRTGLRKMYIGTLTLALFLATFIGIMLALVLGNQLARPLFLLARGTEEVARGDYTPKHEIKSNDELGFLTQMFNAMTRQLSEAQGAVEANRLALEESKAYLESILANLTAGVFVFDWQFRLTTANPGADRIFRKPFQEQLGKTLFEIEGLADFGVMVRKAFADREAADRVAMERETGNDGNHDGSRKDKYGDNRDGVEIDGHTATAESDADGGQLGGDHLAQAAAAVAVSMAAEDRPRVGLDPRGPVGHWQQQFAIPVAGETEPLTLLVRGTRLLSALGNAATAGYVVVFDDISDVISAQRSVAWGEVARRLAHEIKNPLTPIQLSAERLQMKLSPKLDQTDADVLKRGATTIVNQVAAMKRMVDDFREYARTPPAVLQPLQLNDLVAEVMTLYGVDDGKGAITVSLEQLPAIKGDATQLRQVIHNLLQNAQDAVADAPRPQVTIETRPVEYGDADEHGNRRMAVRLAVSDNGPGFPARILTRAFEPYVTTKAKGTGLGLAMVKKIVDEHGGRIDIRNRGRMGQEGVAGAQVSILFLQLDDAASEPRQHGSEDGHASQAKAIAHTRVG</sequence>
<evidence type="ECO:0000256" key="7">
    <source>
        <dbReference type="ARBA" id="ARBA00022777"/>
    </source>
</evidence>
<reference evidence="14 15" key="1">
    <citation type="submission" date="2015-03" db="EMBL/GenBank/DDBJ databases">
        <title>Draft Genome Sequence of Burkholderia andropogonis type strain ICMP2807, isolated from Sorghum bicolor.</title>
        <authorList>
            <person name="Lopes-Santos L."/>
            <person name="Castro D.B."/>
            <person name="Ottoboni L.M."/>
            <person name="Park D."/>
            <person name="Weirc B.S."/>
            <person name="Destefano S.A."/>
        </authorList>
    </citation>
    <scope>NUCLEOTIDE SEQUENCE [LARGE SCALE GENOMIC DNA]</scope>
    <source>
        <strain evidence="14 15">ICMP2807</strain>
    </source>
</reference>
<protein>
    <recommendedName>
        <fullName evidence="3">histidine kinase</fullName>
        <ecNumber evidence="3">2.7.13.3</ecNumber>
    </recommendedName>
</protein>
<dbReference type="Pfam" id="PF00512">
    <property type="entry name" value="HisKA"/>
    <property type="match status" value="1"/>
</dbReference>
<dbReference type="PANTHER" id="PTHR43065:SF10">
    <property type="entry name" value="PEROXIDE STRESS-ACTIVATED HISTIDINE KINASE MAK3"/>
    <property type="match status" value="1"/>
</dbReference>
<dbReference type="SMART" id="SM00387">
    <property type="entry name" value="HATPase_c"/>
    <property type="match status" value="1"/>
</dbReference>
<feature type="domain" description="Histidine kinase" evidence="12">
    <location>
        <begin position="617"/>
        <end position="829"/>
    </location>
</feature>
<dbReference type="PROSITE" id="PS50885">
    <property type="entry name" value="HAMP"/>
    <property type="match status" value="1"/>
</dbReference>
<keyword evidence="5" id="KW-0808">Transferase</keyword>
<dbReference type="CDD" id="cd00082">
    <property type="entry name" value="HisKA"/>
    <property type="match status" value="1"/>
</dbReference>
<keyword evidence="7 14" id="KW-0418">Kinase</keyword>
<evidence type="ECO:0000313" key="15">
    <source>
        <dbReference type="Proteomes" id="UP000033618"/>
    </source>
</evidence>
<evidence type="ECO:0000256" key="3">
    <source>
        <dbReference type="ARBA" id="ARBA00012438"/>
    </source>
</evidence>
<keyword evidence="15" id="KW-1185">Reference proteome</keyword>
<keyword evidence="6" id="KW-0547">Nucleotide-binding</keyword>
<dbReference type="PANTHER" id="PTHR43065">
    <property type="entry name" value="SENSOR HISTIDINE KINASE"/>
    <property type="match status" value="1"/>
</dbReference>
<dbReference type="PATRIC" id="fig|28092.6.peg.978"/>
<comment type="catalytic activity">
    <reaction evidence="1">
        <text>ATP + protein L-histidine = ADP + protein N-phospho-L-histidine.</text>
        <dbReference type="EC" id="2.7.13.3"/>
    </reaction>
</comment>
<evidence type="ECO:0000256" key="4">
    <source>
        <dbReference type="ARBA" id="ARBA00022553"/>
    </source>
</evidence>
<dbReference type="Pfam" id="PF00672">
    <property type="entry name" value="HAMP"/>
    <property type="match status" value="1"/>
</dbReference>
<dbReference type="SMART" id="SM00388">
    <property type="entry name" value="HisKA"/>
    <property type="match status" value="1"/>
</dbReference>
<evidence type="ECO:0000256" key="2">
    <source>
        <dbReference type="ARBA" id="ARBA00004370"/>
    </source>
</evidence>
<dbReference type="InterPro" id="IPR005467">
    <property type="entry name" value="His_kinase_dom"/>
</dbReference>
<dbReference type="SUPFAM" id="SSF55874">
    <property type="entry name" value="ATPase domain of HSP90 chaperone/DNA topoisomerase II/histidine kinase"/>
    <property type="match status" value="1"/>
</dbReference>
<dbReference type="SUPFAM" id="SSF55785">
    <property type="entry name" value="PYP-like sensor domain (PAS domain)"/>
    <property type="match status" value="1"/>
</dbReference>
<keyword evidence="11" id="KW-1133">Transmembrane helix</keyword>
<evidence type="ECO:0000256" key="8">
    <source>
        <dbReference type="ARBA" id="ARBA00022840"/>
    </source>
</evidence>
<evidence type="ECO:0000256" key="1">
    <source>
        <dbReference type="ARBA" id="ARBA00000085"/>
    </source>
</evidence>
<feature type="compositionally biased region" description="Basic and acidic residues" evidence="10">
    <location>
        <begin position="850"/>
        <end position="861"/>
    </location>
</feature>
<dbReference type="Gene3D" id="6.10.340.10">
    <property type="match status" value="1"/>
</dbReference>
<comment type="subcellular location">
    <subcellularLocation>
        <location evidence="2">Membrane</location>
    </subcellularLocation>
</comment>
<dbReference type="InterPro" id="IPR036097">
    <property type="entry name" value="HisK_dim/P_sf"/>
</dbReference>
<dbReference type="STRING" id="28092.WM40_04150"/>
<name>A0A0F5K3W6_9BURK</name>
<dbReference type="AlphaFoldDB" id="A0A0F5K3W6"/>
<evidence type="ECO:0000259" key="12">
    <source>
        <dbReference type="PROSITE" id="PS50109"/>
    </source>
</evidence>
<feature type="region of interest" description="Disordered" evidence="10">
    <location>
        <begin position="849"/>
        <end position="874"/>
    </location>
</feature>
<dbReference type="Gene3D" id="1.10.287.130">
    <property type="match status" value="1"/>
</dbReference>